<dbReference type="RefSeq" id="WP_005503168.1">
    <property type="nucleotide sequence ID" value="NZ_CABMOB010000001.1"/>
</dbReference>
<gene>
    <name evidence="2" type="ORF">NCTC11645_02287</name>
</gene>
<evidence type="ECO:0000313" key="2">
    <source>
        <dbReference type="EMBL" id="STO57883.1"/>
    </source>
</evidence>
<keyword evidence="1" id="KW-0812">Transmembrane</keyword>
<sequence length="229" mass="26615">MRQEQFPIPEHPELTFKGVSFSSIKQQAPSYVATAKWYARLLISGAFMLFATITTLSCYYFGLTDDIFFIATLAATLLIYLITMPVLTKSYVTSERVMKKMKRKKHRFYLRALANTPLDIRLEVANGIWDALRSEPWSLCISYAHTADRTRTVYCCQQIGKIASELTHSAPDVFCDAMLKTMNNQRGSVRYFFDILIMLGEQQFNDEHEEQRHVRTTQRIMVDDIFKHR</sequence>
<dbReference type="STRING" id="673.AL542_15085"/>
<keyword evidence="1" id="KW-1133">Transmembrane helix</keyword>
<keyword evidence="1" id="KW-0472">Membrane</keyword>
<dbReference type="GeneID" id="58897266"/>
<protein>
    <submittedName>
        <fullName evidence="2">Uncharacterized protein</fullName>
    </submittedName>
</protein>
<feature type="transmembrane region" description="Helical" evidence="1">
    <location>
        <begin position="41"/>
        <end position="62"/>
    </location>
</feature>
<organism evidence="2 3">
    <name type="scientific">Grimontia hollisae</name>
    <name type="common">Vibrio hollisae</name>
    <dbReference type="NCBI Taxonomy" id="673"/>
    <lineage>
        <taxon>Bacteria</taxon>
        <taxon>Pseudomonadati</taxon>
        <taxon>Pseudomonadota</taxon>
        <taxon>Gammaproteobacteria</taxon>
        <taxon>Vibrionales</taxon>
        <taxon>Vibrionaceae</taxon>
        <taxon>Grimontia</taxon>
    </lineage>
</organism>
<dbReference type="AlphaFoldDB" id="A0A377HPC0"/>
<proteinExistence type="predicted"/>
<name>A0A377HPC0_GRIHO</name>
<dbReference type="EMBL" id="UGHD01000002">
    <property type="protein sequence ID" value="STO57883.1"/>
    <property type="molecule type" value="Genomic_DNA"/>
</dbReference>
<feature type="transmembrane region" description="Helical" evidence="1">
    <location>
        <begin position="68"/>
        <end position="92"/>
    </location>
</feature>
<evidence type="ECO:0000313" key="3">
    <source>
        <dbReference type="Proteomes" id="UP000254512"/>
    </source>
</evidence>
<dbReference type="Proteomes" id="UP000254512">
    <property type="component" value="Unassembled WGS sequence"/>
</dbReference>
<evidence type="ECO:0000256" key="1">
    <source>
        <dbReference type="SAM" id="Phobius"/>
    </source>
</evidence>
<reference evidence="2 3" key="1">
    <citation type="submission" date="2018-06" db="EMBL/GenBank/DDBJ databases">
        <authorList>
            <consortium name="Pathogen Informatics"/>
            <person name="Doyle S."/>
        </authorList>
    </citation>
    <scope>NUCLEOTIDE SEQUENCE [LARGE SCALE GENOMIC DNA]</scope>
    <source>
        <strain evidence="2 3">NCTC11645</strain>
    </source>
</reference>
<dbReference type="KEGG" id="gho:AL542_15085"/>
<accession>A0A377HPC0</accession>